<dbReference type="EMBL" id="CP134856">
    <property type="protein sequence ID" value="WNL34385.1"/>
    <property type="molecule type" value="Genomic_DNA"/>
</dbReference>
<name>A0AA96DUD2_9BACT</name>
<evidence type="ECO:0000313" key="1">
    <source>
        <dbReference type="EMBL" id="WNL34385.1"/>
    </source>
</evidence>
<accession>A0AA96DUD2</accession>
<organism evidence="1">
    <name type="scientific">Arcobacter cryaerophilus gv. pseudocryaerophilus</name>
    <dbReference type="NCBI Taxonomy" id="2933791"/>
    <lineage>
        <taxon>Bacteria</taxon>
        <taxon>Pseudomonadati</taxon>
        <taxon>Campylobacterota</taxon>
        <taxon>Epsilonproteobacteria</taxon>
        <taxon>Campylobacterales</taxon>
        <taxon>Arcobacteraceae</taxon>
        <taxon>Aliarcobacter</taxon>
    </lineage>
</organism>
<proteinExistence type="predicted"/>
<dbReference type="Proteomes" id="UP001305220">
    <property type="component" value="Chromosome"/>
</dbReference>
<reference evidence="1" key="1">
    <citation type="submission" date="2023-09" db="EMBL/GenBank/DDBJ databases">
        <title>Arcobacter tbilisiensis sp. nov. isolated from chicken meat in Tbilisi, Georgia.</title>
        <authorList>
            <person name="Matthias R."/>
            <person name="Zautner A.E."/>
        </authorList>
    </citation>
    <scope>NUCLEOTIDE SEQUENCE</scope>
    <source>
        <strain evidence="1">LEO 62</strain>
    </source>
</reference>
<dbReference type="RefSeq" id="WP_390870473.1">
    <property type="nucleotide sequence ID" value="NZ_CP128652.1"/>
</dbReference>
<protein>
    <submittedName>
        <fullName evidence="1">Uncharacterized protein</fullName>
    </submittedName>
</protein>
<gene>
    <name evidence="1" type="ORF">RMP68_01960</name>
</gene>
<dbReference type="AlphaFoldDB" id="A0AA96DUD2"/>
<sequence>MDKQLQATQFLLYKAENVVCANFAHTTKHGAIENKTQTTT</sequence>